<keyword evidence="2" id="KW-1185">Reference proteome</keyword>
<dbReference type="KEGG" id="csal:NBC122_00536"/>
<proteinExistence type="predicted"/>
<gene>
    <name evidence="1" type="ORF">NBC122_00536</name>
</gene>
<accession>A0A4P6ZD81</accession>
<name>A0A4P6ZD81_9FLAO</name>
<dbReference type="Proteomes" id="UP000294419">
    <property type="component" value="Chromosome"/>
</dbReference>
<protein>
    <submittedName>
        <fullName evidence="1">Uncharacterized protein</fullName>
    </submittedName>
</protein>
<organism evidence="1 2">
    <name type="scientific">Chryseobacterium salivictor</name>
    <dbReference type="NCBI Taxonomy" id="2547600"/>
    <lineage>
        <taxon>Bacteria</taxon>
        <taxon>Pseudomonadati</taxon>
        <taxon>Bacteroidota</taxon>
        <taxon>Flavobacteriia</taxon>
        <taxon>Flavobacteriales</taxon>
        <taxon>Weeksellaceae</taxon>
        <taxon>Chryseobacterium group</taxon>
        <taxon>Chryseobacterium</taxon>
    </lineage>
</organism>
<evidence type="ECO:0000313" key="2">
    <source>
        <dbReference type="Proteomes" id="UP000294419"/>
    </source>
</evidence>
<dbReference type="EMBL" id="CP037954">
    <property type="protein sequence ID" value="QBO57385.1"/>
    <property type="molecule type" value="Genomic_DNA"/>
</dbReference>
<evidence type="ECO:0000313" key="1">
    <source>
        <dbReference type="EMBL" id="QBO57385.1"/>
    </source>
</evidence>
<reference evidence="1 2" key="1">
    <citation type="submission" date="2019-03" db="EMBL/GenBank/DDBJ databases">
        <authorList>
            <person name="Kim H."/>
            <person name="Yu S.-M."/>
        </authorList>
    </citation>
    <scope>NUCLEOTIDE SEQUENCE [LARGE SCALE GENOMIC DNA]</scope>
    <source>
        <strain evidence="1 2">NBC122</strain>
    </source>
</reference>
<dbReference type="AlphaFoldDB" id="A0A4P6ZD81"/>
<sequence>MQNYEKKSGLIHCLKSVNLNAAKLIMTIPIKKSEVLC</sequence>